<evidence type="ECO:0000256" key="10">
    <source>
        <dbReference type="ARBA" id="ARBA00022833"/>
    </source>
</evidence>
<evidence type="ECO:0000256" key="2">
    <source>
        <dbReference type="ARBA" id="ARBA00004123"/>
    </source>
</evidence>
<keyword evidence="9 13" id="KW-0863">Zinc-finger</keyword>
<dbReference type="InterPro" id="IPR013087">
    <property type="entry name" value="Znf_C2H2_type"/>
</dbReference>
<keyword evidence="11" id="KW-0238">DNA-binding</keyword>
<feature type="domain" description="C2H2-type" evidence="15">
    <location>
        <begin position="36"/>
        <end position="63"/>
    </location>
</feature>
<feature type="compositionally biased region" description="Polar residues" evidence="14">
    <location>
        <begin position="131"/>
        <end position="149"/>
    </location>
</feature>
<dbReference type="PROSITE" id="PS50157">
    <property type="entry name" value="ZINC_FINGER_C2H2_2"/>
    <property type="match status" value="3"/>
</dbReference>
<evidence type="ECO:0000256" key="5">
    <source>
        <dbReference type="ARBA" id="ARBA00022473"/>
    </source>
</evidence>
<keyword evidence="7" id="KW-0479">Metal-binding</keyword>
<keyword evidence="8" id="KW-0677">Repeat</keyword>
<dbReference type="GO" id="GO:0008270">
    <property type="term" value="F:zinc ion binding"/>
    <property type="evidence" value="ECO:0007669"/>
    <property type="project" value="UniProtKB-KW"/>
</dbReference>
<evidence type="ECO:0000256" key="12">
    <source>
        <dbReference type="ARBA" id="ARBA00023242"/>
    </source>
</evidence>
<evidence type="ECO:0000256" key="4">
    <source>
        <dbReference type="ARBA" id="ARBA00013638"/>
    </source>
</evidence>
<dbReference type="SUPFAM" id="SSF57667">
    <property type="entry name" value="beta-beta-alpha zinc fingers"/>
    <property type="match status" value="2"/>
</dbReference>
<evidence type="ECO:0000256" key="3">
    <source>
        <dbReference type="ARBA" id="ARBA00007746"/>
    </source>
</evidence>
<evidence type="ECO:0000256" key="6">
    <source>
        <dbReference type="ARBA" id="ARBA00022492"/>
    </source>
</evidence>
<evidence type="ECO:0000313" key="16">
    <source>
        <dbReference type="EMBL" id="MDE47264.1"/>
    </source>
</evidence>
<feature type="region of interest" description="Disordered" evidence="14">
    <location>
        <begin position="130"/>
        <end position="150"/>
    </location>
</feature>
<protein>
    <recommendedName>
        <fullName evidence="4">Protein hunchback</fullName>
    </recommendedName>
</protein>
<dbReference type="FunFam" id="3.30.160.60:FF:002883">
    <property type="entry name" value="Hunchback-like protein"/>
    <property type="match status" value="1"/>
</dbReference>
<comment type="subcellular location">
    <subcellularLocation>
        <location evidence="2">Nucleus</location>
    </subcellularLocation>
</comment>
<dbReference type="PANTHER" id="PTHR24392">
    <property type="entry name" value="ZINC FINGER PROTEIN"/>
    <property type="match status" value="1"/>
</dbReference>
<comment type="function">
    <text evidence="1">Gap class segmentation protein that controls development of head structures.</text>
</comment>
<dbReference type="SMART" id="SM00355">
    <property type="entry name" value="ZnF_C2H2"/>
    <property type="match status" value="4"/>
</dbReference>
<dbReference type="AlphaFoldDB" id="A0A6G1S9T7"/>
<dbReference type="GO" id="GO:0003677">
    <property type="term" value="F:DNA binding"/>
    <property type="evidence" value="ECO:0007669"/>
    <property type="project" value="UniProtKB-KW"/>
</dbReference>
<feature type="domain" description="C2H2-type" evidence="15">
    <location>
        <begin position="92"/>
        <end position="120"/>
    </location>
</feature>
<feature type="domain" description="C2H2-type" evidence="15">
    <location>
        <begin position="64"/>
        <end position="91"/>
    </location>
</feature>
<dbReference type="Gene3D" id="3.30.160.60">
    <property type="entry name" value="Classic Zinc Finger"/>
    <property type="match status" value="2"/>
</dbReference>
<dbReference type="EMBL" id="GGYP01002493">
    <property type="protein sequence ID" value="MDE47264.1"/>
    <property type="molecule type" value="Transcribed_RNA"/>
</dbReference>
<sequence length="172" mass="20315">MPKTKIYACRWCSHKTEKKEDHWQHLRSHLDPKKLLACKSCSFVTEYKHHLEYHYRNHAGVKPYKCDKCDYQCVNMSMLKSHLKSHSPECPYRCSSCRYSTKYAHSLKMHFKKYHLNQNHERLMIDVFSPKTENSNDSPKDNSGSSLPHTSDDIDTNYILDLRIDSKLSTNC</sequence>
<dbReference type="FunFam" id="3.30.160.60:FF:000614">
    <property type="entry name" value="Zinc finger protein 142"/>
    <property type="match status" value="1"/>
</dbReference>
<organism evidence="16">
    <name type="scientific">Aceria tosichella</name>
    <name type="common">wheat curl mite</name>
    <dbReference type="NCBI Taxonomy" id="561515"/>
    <lineage>
        <taxon>Eukaryota</taxon>
        <taxon>Metazoa</taxon>
        <taxon>Ecdysozoa</taxon>
        <taxon>Arthropoda</taxon>
        <taxon>Chelicerata</taxon>
        <taxon>Arachnida</taxon>
        <taxon>Acari</taxon>
        <taxon>Acariformes</taxon>
        <taxon>Trombidiformes</taxon>
        <taxon>Prostigmata</taxon>
        <taxon>Eupodina</taxon>
        <taxon>Eriophyoidea</taxon>
        <taxon>Eriophyidae</taxon>
        <taxon>Eriophyinae</taxon>
        <taxon>Aceriini</taxon>
        <taxon>Aceria</taxon>
    </lineage>
</organism>
<keyword evidence="6" id="KW-0302">Gap protein</keyword>
<reference evidence="16" key="1">
    <citation type="submission" date="2018-10" db="EMBL/GenBank/DDBJ databases">
        <title>Transcriptome assembly of Aceria tosichella (Wheat curl mite) Type 2.</title>
        <authorList>
            <person name="Scully E.D."/>
            <person name="Geib S.M."/>
            <person name="Palmer N.A."/>
            <person name="Gupta A.K."/>
            <person name="Sarath G."/>
            <person name="Tatineni S."/>
        </authorList>
    </citation>
    <scope>NUCLEOTIDE SEQUENCE</scope>
    <source>
        <strain evidence="16">LincolnNE</strain>
    </source>
</reference>
<dbReference type="PANTHER" id="PTHR24392:SF49">
    <property type="entry name" value="PROTEIN HUNCHBACK"/>
    <property type="match status" value="1"/>
</dbReference>
<dbReference type="InterPro" id="IPR036236">
    <property type="entry name" value="Znf_C2H2_sf"/>
</dbReference>
<keyword evidence="12" id="KW-0539">Nucleus</keyword>
<comment type="similarity">
    <text evidence="3">Belongs to the hunchback C2H2-type zinc-finger protein family.</text>
</comment>
<keyword evidence="5" id="KW-0217">Developmental protein</keyword>
<dbReference type="PROSITE" id="PS00028">
    <property type="entry name" value="ZINC_FINGER_C2H2_1"/>
    <property type="match status" value="1"/>
</dbReference>
<evidence type="ECO:0000256" key="14">
    <source>
        <dbReference type="SAM" id="MobiDB-lite"/>
    </source>
</evidence>
<dbReference type="GO" id="GO:0005634">
    <property type="term" value="C:nucleus"/>
    <property type="evidence" value="ECO:0007669"/>
    <property type="project" value="UniProtKB-SubCell"/>
</dbReference>
<evidence type="ECO:0000256" key="7">
    <source>
        <dbReference type="ARBA" id="ARBA00022723"/>
    </source>
</evidence>
<name>A0A6G1S9T7_9ACAR</name>
<evidence type="ECO:0000256" key="11">
    <source>
        <dbReference type="ARBA" id="ARBA00023125"/>
    </source>
</evidence>
<evidence type="ECO:0000256" key="13">
    <source>
        <dbReference type="PROSITE-ProRule" id="PRU00042"/>
    </source>
</evidence>
<evidence type="ECO:0000256" key="9">
    <source>
        <dbReference type="ARBA" id="ARBA00022771"/>
    </source>
</evidence>
<keyword evidence="10" id="KW-0862">Zinc</keyword>
<accession>A0A6G1S9T7</accession>
<proteinExistence type="inferred from homology"/>
<dbReference type="GO" id="GO:0035282">
    <property type="term" value="P:segmentation"/>
    <property type="evidence" value="ECO:0007669"/>
    <property type="project" value="UniProtKB-KW"/>
</dbReference>
<evidence type="ECO:0000256" key="1">
    <source>
        <dbReference type="ARBA" id="ARBA00003983"/>
    </source>
</evidence>
<evidence type="ECO:0000256" key="8">
    <source>
        <dbReference type="ARBA" id="ARBA00022737"/>
    </source>
</evidence>
<evidence type="ECO:0000259" key="15">
    <source>
        <dbReference type="PROSITE" id="PS50157"/>
    </source>
</evidence>
<gene>
    <name evidence="16" type="primary">hbl-1</name>
    <name evidence="16" type="ORF">g.9795</name>
</gene>